<gene>
    <name evidence="1" type="ORF">L6452_34474</name>
</gene>
<dbReference type="Proteomes" id="UP001055879">
    <property type="component" value="Linkage Group LG12"/>
</dbReference>
<organism evidence="1 2">
    <name type="scientific">Arctium lappa</name>
    <name type="common">Greater burdock</name>
    <name type="synonym">Lappa major</name>
    <dbReference type="NCBI Taxonomy" id="4217"/>
    <lineage>
        <taxon>Eukaryota</taxon>
        <taxon>Viridiplantae</taxon>
        <taxon>Streptophyta</taxon>
        <taxon>Embryophyta</taxon>
        <taxon>Tracheophyta</taxon>
        <taxon>Spermatophyta</taxon>
        <taxon>Magnoliopsida</taxon>
        <taxon>eudicotyledons</taxon>
        <taxon>Gunneridae</taxon>
        <taxon>Pentapetalae</taxon>
        <taxon>asterids</taxon>
        <taxon>campanulids</taxon>
        <taxon>Asterales</taxon>
        <taxon>Asteraceae</taxon>
        <taxon>Carduoideae</taxon>
        <taxon>Cardueae</taxon>
        <taxon>Arctiinae</taxon>
        <taxon>Arctium</taxon>
    </lineage>
</organism>
<sequence length="118" mass="13068">MSQAPESVNESDSRGRSSTVRRGSMGNKRPQLGVNEAMVRSSQVIIDKDVQVLVDEGAPPVNEPVEPTTEPTCILWSEFADILLTEFTEDHVQLDATLTHGQDMPSATPFERTKRLKM</sequence>
<dbReference type="EMBL" id="CM042058">
    <property type="protein sequence ID" value="KAI3685236.1"/>
    <property type="molecule type" value="Genomic_DNA"/>
</dbReference>
<proteinExistence type="predicted"/>
<comment type="caution">
    <text evidence="1">The sequence shown here is derived from an EMBL/GenBank/DDBJ whole genome shotgun (WGS) entry which is preliminary data.</text>
</comment>
<evidence type="ECO:0000313" key="1">
    <source>
        <dbReference type="EMBL" id="KAI3685236.1"/>
    </source>
</evidence>
<name>A0ACB8YIF2_ARCLA</name>
<protein>
    <submittedName>
        <fullName evidence="1">Uncharacterized protein</fullName>
    </submittedName>
</protein>
<accession>A0ACB8YIF2</accession>
<keyword evidence="2" id="KW-1185">Reference proteome</keyword>
<evidence type="ECO:0000313" key="2">
    <source>
        <dbReference type="Proteomes" id="UP001055879"/>
    </source>
</evidence>
<reference evidence="2" key="1">
    <citation type="journal article" date="2022" name="Mol. Ecol. Resour.">
        <title>The genomes of chicory, endive, great burdock and yacon provide insights into Asteraceae palaeo-polyploidization history and plant inulin production.</title>
        <authorList>
            <person name="Fan W."/>
            <person name="Wang S."/>
            <person name="Wang H."/>
            <person name="Wang A."/>
            <person name="Jiang F."/>
            <person name="Liu H."/>
            <person name="Zhao H."/>
            <person name="Xu D."/>
            <person name="Zhang Y."/>
        </authorList>
    </citation>
    <scope>NUCLEOTIDE SEQUENCE [LARGE SCALE GENOMIC DNA]</scope>
    <source>
        <strain evidence="2">cv. Niubang</strain>
    </source>
</reference>
<reference evidence="1 2" key="2">
    <citation type="journal article" date="2022" name="Mol. Ecol. Resour.">
        <title>The genomes of chicory, endive, great burdock and yacon provide insights into Asteraceae paleo-polyploidization history and plant inulin production.</title>
        <authorList>
            <person name="Fan W."/>
            <person name="Wang S."/>
            <person name="Wang H."/>
            <person name="Wang A."/>
            <person name="Jiang F."/>
            <person name="Liu H."/>
            <person name="Zhao H."/>
            <person name="Xu D."/>
            <person name="Zhang Y."/>
        </authorList>
    </citation>
    <scope>NUCLEOTIDE SEQUENCE [LARGE SCALE GENOMIC DNA]</scope>
    <source>
        <strain evidence="2">cv. Niubang</strain>
    </source>
</reference>